<keyword evidence="6" id="KW-0547">Nucleotide-binding</keyword>
<dbReference type="FunFam" id="3.30.565.10:FF:000006">
    <property type="entry name" value="Sensor histidine kinase WalK"/>
    <property type="match status" value="1"/>
</dbReference>
<dbReference type="Gene3D" id="1.10.287.130">
    <property type="match status" value="1"/>
</dbReference>
<keyword evidence="4" id="KW-0597">Phosphoprotein</keyword>
<dbReference type="PANTHER" id="PTHR45453">
    <property type="entry name" value="PHOSPHATE REGULON SENSOR PROTEIN PHOR"/>
    <property type="match status" value="1"/>
</dbReference>
<dbReference type="InterPro" id="IPR005467">
    <property type="entry name" value="His_kinase_dom"/>
</dbReference>
<dbReference type="GO" id="GO:0005524">
    <property type="term" value="F:ATP binding"/>
    <property type="evidence" value="ECO:0007669"/>
    <property type="project" value="UniProtKB-KW"/>
</dbReference>
<comment type="catalytic activity">
    <reaction evidence="1">
        <text>ATP + protein L-histidine = ADP + protein N-phospho-L-histidine.</text>
        <dbReference type="EC" id="2.7.13.3"/>
    </reaction>
</comment>
<dbReference type="GO" id="GO:0000155">
    <property type="term" value="F:phosphorelay sensor kinase activity"/>
    <property type="evidence" value="ECO:0007669"/>
    <property type="project" value="InterPro"/>
</dbReference>
<dbReference type="Gene3D" id="3.30.565.10">
    <property type="entry name" value="Histidine kinase-like ATPase, C-terminal domain"/>
    <property type="match status" value="1"/>
</dbReference>
<keyword evidence="9" id="KW-0902">Two-component regulatory system</keyword>
<dbReference type="InterPro" id="IPR003594">
    <property type="entry name" value="HATPase_dom"/>
</dbReference>
<keyword evidence="8" id="KW-0067">ATP-binding</keyword>
<evidence type="ECO:0000256" key="3">
    <source>
        <dbReference type="ARBA" id="ARBA00012438"/>
    </source>
</evidence>
<evidence type="ECO:0000256" key="4">
    <source>
        <dbReference type="ARBA" id="ARBA00022553"/>
    </source>
</evidence>
<dbReference type="RefSeq" id="WP_125657199.1">
    <property type="nucleotide sequence ID" value="NZ_AP019308.1"/>
</dbReference>
<gene>
    <name evidence="10" type="ORF">Back11_25000</name>
</gene>
<keyword evidence="7" id="KW-0418">Kinase</keyword>
<dbReference type="InterPro" id="IPR050351">
    <property type="entry name" value="BphY/WalK/GraS-like"/>
</dbReference>
<organism evidence="10 11">
    <name type="scientific">Paenibacillus baekrokdamisoli</name>
    <dbReference type="NCBI Taxonomy" id="1712516"/>
    <lineage>
        <taxon>Bacteria</taxon>
        <taxon>Bacillati</taxon>
        <taxon>Bacillota</taxon>
        <taxon>Bacilli</taxon>
        <taxon>Bacillales</taxon>
        <taxon>Paenibacillaceae</taxon>
        <taxon>Paenibacillus</taxon>
    </lineage>
</organism>
<evidence type="ECO:0000256" key="9">
    <source>
        <dbReference type="ARBA" id="ARBA00023012"/>
    </source>
</evidence>
<dbReference type="Proteomes" id="UP000275368">
    <property type="component" value="Chromosome"/>
</dbReference>
<dbReference type="SMART" id="SM00388">
    <property type="entry name" value="HisKA"/>
    <property type="match status" value="1"/>
</dbReference>
<evidence type="ECO:0000256" key="2">
    <source>
        <dbReference type="ARBA" id="ARBA00004651"/>
    </source>
</evidence>
<evidence type="ECO:0000256" key="7">
    <source>
        <dbReference type="ARBA" id="ARBA00022777"/>
    </source>
</evidence>
<dbReference type="GO" id="GO:0005886">
    <property type="term" value="C:plasma membrane"/>
    <property type="evidence" value="ECO:0007669"/>
    <property type="project" value="UniProtKB-SubCell"/>
</dbReference>
<dbReference type="EC" id="2.7.13.3" evidence="3"/>
<dbReference type="PANTHER" id="PTHR45453:SF1">
    <property type="entry name" value="PHOSPHATE REGULON SENSOR PROTEIN PHOR"/>
    <property type="match status" value="1"/>
</dbReference>
<dbReference type="OrthoDB" id="335833at2"/>
<dbReference type="CDD" id="cd00082">
    <property type="entry name" value="HisKA"/>
    <property type="match status" value="1"/>
</dbReference>
<dbReference type="SMART" id="SM00387">
    <property type="entry name" value="HATPase_c"/>
    <property type="match status" value="1"/>
</dbReference>
<evidence type="ECO:0000313" key="11">
    <source>
        <dbReference type="Proteomes" id="UP000275368"/>
    </source>
</evidence>
<proteinExistence type="predicted"/>
<name>A0A3G9IYD6_9BACL</name>
<dbReference type="SUPFAM" id="SSF47384">
    <property type="entry name" value="Homodimeric domain of signal transducing histidine kinase"/>
    <property type="match status" value="1"/>
</dbReference>
<accession>A0A3G9IYD6</accession>
<keyword evidence="5" id="KW-0808">Transferase</keyword>
<protein>
    <recommendedName>
        <fullName evidence="3">histidine kinase</fullName>
        <ecNumber evidence="3">2.7.13.3</ecNumber>
    </recommendedName>
</protein>
<dbReference type="EMBL" id="AP019308">
    <property type="protein sequence ID" value="BBH21155.1"/>
    <property type="molecule type" value="Genomic_DNA"/>
</dbReference>
<dbReference type="InterPro" id="IPR004358">
    <property type="entry name" value="Sig_transdc_His_kin-like_C"/>
</dbReference>
<dbReference type="InterPro" id="IPR036097">
    <property type="entry name" value="HisK_dim/P_sf"/>
</dbReference>
<evidence type="ECO:0000256" key="8">
    <source>
        <dbReference type="ARBA" id="ARBA00022840"/>
    </source>
</evidence>
<dbReference type="AlphaFoldDB" id="A0A3G9IYD6"/>
<comment type="subcellular location">
    <subcellularLocation>
        <location evidence="2">Cell membrane</location>
        <topology evidence="2">Multi-pass membrane protein</topology>
    </subcellularLocation>
</comment>
<dbReference type="InterPro" id="IPR036890">
    <property type="entry name" value="HATPase_C_sf"/>
</dbReference>
<dbReference type="GO" id="GO:0016036">
    <property type="term" value="P:cellular response to phosphate starvation"/>
    <property type="evidence" value="ECO:0007669"/>
    <property type="project" value="TreeGrafter"/>
</dbReference>
<evidence type="ECO:0000256" key="5">
    <source>
        <dbReference type="ARBA" id="ARBA00022679"/>
    </source>
</evidence>
<dbReference type="GO" id="GO:0004721">
    <property type="term" value="F:phosphoprotein phosphatase activity"/>
    <property type="evidence" value="ECO:0007669"/>
    <property type="project" value="TreeGrafter"/>
</dbReference>
<dbReference type="CDD" id="cd00075">
    <property type="entry name" value="HATPase"/>
    <property type="match status" value="1"/>
</dbReference>
<dbReference type="InterPro" id="IPR003661">
    <property type="entry name" value="HisK_dim/P_dom"/>
</dbReference>
<dbReference type="Pfam" id="PF02518">
    <property type="entry name" value="HATPase_c"/>
    <property type="match status" value="1"/>
</dbReference>
<dbReference type="SUPFAM" id="SSF55874">
    <property type="entry name" value="ATPase domain of HSP90 chaperone/DNA topoisomerase II/histidine kinase"/>
    <property type="match status" value="1"/>
</dbReference>
<evidence type="ECO:0000256" key="1">
    <source>
        <dbReference type="ARBA" id="ARBA00000085"/>
    </source>
</evidence>
<evidence type="ECO:0000313" key="10">
    <source>
        <dbReference type="EMBL" id="BBH21155.1"/>
    </source>
</evidence>
<dbReference type="PRINTS" id="PR00344">
    <property type="entry name" value="BCTRLSENSOR"/>
</dbReference>
<sequence>MGKRNPLRMWLLATITAFITVAAVLLCGWLTMIHSDQTERQRLLLYWSSYAAQFAESHSGWEGVDKQLAADGPYYPEQELIDVAILDAKGQLVASYGLGEERLQNHASSSKKQFKTIIVNGKNVGKVITGSHQEHWPKLTIWLLSLAAGLVVFAIVLVWMNLMMGRLNRSLARLVNQAHSLLPKRQEDHSAWAAYSDQHDDWLVTASDALTAVQAYIDRLETVRRTMVADVAHELRTPLAILRTTLENALFTETILPPSKISALHSETIRVSKLVYDLQELALAESGHLLLEKKWFSLSELSLAVIEAIAVDAEEKGLSIQFKTELDIRIHADENRLRQLVVNLLGNALRHARTKVTLTVGLSQEGAFLMIADDGIGIEEEDIPRLFERFYRAQSGLSLHETTSAAGLGLGLAIVKQYAQAHGGRVTAQSSWGEGASFTVLLPVMSEGRSA</sequence>
<dbReference type="PROSITE" id="PS50109">
    <property type="entry name" value="HIS_KIN"/>
    <property type="match status" value="1"/>
</dbReference>
<evidence type="ECO:0000256" key="6">
    <source>
        <dbReference type="ARBA" id="ARBA00022741"/>
    </source>
</evidence>
<dbReference type="Pfam" id="PF00512">
    <property type="entry name" value="HisKA"/>
    <property type="match status" value="1"/>
</dbReference>
<keyword evidence="11" id="KW-1185">Reference proteome</keyword>
<reference evidence="10 11" key="1">
    <citation type="submission" date="2018-11" db="EMBL/GenBank/DDBJ databases">
        <title>Complete genome sequence of Paenibacillus baekrokdamisoli strain KCTC 33723.</title>
        <authorList>
            <person name="Kang S.W."/>
            <person name="Lee K.C."/>
            <person name="Kim K.K."/>
            <person name="Kim J.S."/>
            <person name="Kim D.S."/>
            <person name="Ko S.H."/>
            <person name="Yang S.H."/>
            <person name="Lee J.S."/>
        </authorList>
    </citation>
    <scope>NUCLEOTIDE SEQUENCE [LARGE SCALE GENOMIC DNA]</scope>
    <source>
        <strain evidence="10 11">KCTC 33723</strain>
    </source>
</reference>
<dbReference type="KEGG" id="pbk:Back11_25000"/>